<proteinExistence type="inferred from homology"/>
<dbReference type="Gene3D" id="3.40.50.2000">
    <property type="entry name" value="Glycogen Phosphorylase B"/>
    <property type="match status" value="2"/>
</dbReference>
<keyword evidence="3" id="KW-0328">Glycosyltransferase</keyword>
<reference evidence="5" key="2">
    <citation type="submission" date="2023-04" db="EMBL/GenBank/DDBJ databases">
        <authorList>
            <person name="Bruccoleri R.E."/>
            <person name="Oakeley E.J."/>
            <person name="Faust A.-M."/>
            <person name="Dessus-Babus S."/>
            <person name="Altorfer M."/>
            <person name="Burckhardt D."/>
            <person name="Oertli M."/>
            <person name="Naumann U."/>
            <person name="Petersen F."/>
            <person name="Wong J."/>
        </authorList>
    </citation>
    <scope>NUCLEOTIDE SEQUENCE</scope>
    <source>
        <strain evidence="5">GSM-AAB239-AS_SAM_17_03QT</strain>
        <tissue evidence="5">Leaf</tissue>
    </source>
</reference>
<organism evidence="5 6">
    <name type="scientific">Iris pallida</name>
    <name type="common">Sweet iris</name>
    <dbReference type="NCBI Taxonomy" id="29817"/>
    <lineage>
        <taxon>Eukaryota</taxon>
        <taxon>Viridiplantae</taxon>
        <taxon>Streptophyta</taxon>
        <taxon>Embryophyta</taxon>
        <taxon>Tracheophyta</taxon>
        <taxon>Spermatophyta</taxon>
        <taxon>Magnoliopsida</taxon>
        <taxon>Liliopsida</taxon>
        <taxon>Asparagales</taxon>
        <taxon>Iridaceae</taxon>
        <taxon>Iridoideae</taxon>
        <taxon>Irideae</taxon>
        <taxon>Iris</taxon>
    </lineage>
</organism>
<dbReference type="EC" id="2.4.1.-" evidence="4"/>
<dbReference type="EMBL" id="JANAVB010042014">
    <property type="protein sequence ID" value="KAJ6795190.1"/>
    <property type="molecule type" value="Genomic_DNA"/>
</dbReference>
<evidence type="ECO:0000256" key="3">
    <source>
        <dbReference type="RuleBase" id="RU003718"/>
    </source>
</evidence>
<dbReference type="PROSITE" id="PS00375">
    <property type="entry name" value="UDPGT"/>
    <property type="match status" value="1"/>
</dbReference>
<evidence type="ECO:0000256" key="2">
    <source>
        <dbReference type="ARBA" id="ARBA00022679"/>
    </source>
</evidence>
<dbReference type="InterPro" id="IPR002213">
    <property type="entry name" value="UDP_glucos_trans"/>
</dbReference>
<keyword evidence="6" id="KW-1185">Reference proteome</keyword>
<dbReference type="GO" id="GO:0080044">
    <property type="term" value="F:quercetin 7-O-glucosyltransferase activity"/>
    <property type="evidence" value="ECO:0007669"/>
    <property type="project" value="TreeGrafter"/>
</dbReference>
<gene>
    <name evidence="5" type="ORF">M6B38_227425</name>
</gene>
<name>A0AAX6DTR5_IRIPA</name>
<evidence type="ECO:0000256" key="4">
    <source>
        <dbReference type="RuleBase" id="RU362057"/>
    </source>
</evidence>
<sequence>MAHVLLFPLPAQGHVPPFLKLAELLSRAGLFITFVNTEHTHSRFLASSPTIDRLAGQPRFRFRTIPDGLDEEDPRLFVHFLRLLESLRTRSREHYRELLVPEDGHDPDGWPPVTCVVGDGMLSLALEVAEEMDIPVMLLRTSSACSVWAYYSIPKLVETGDIPFPEEADMDELVQGVAGMESFLRRRDLPGLTRHAKSVADPTLKFLMTASENLARGRALIMNTAECLESPVLSHLSSICRVIYTVGPLQNLLQNFGSCRPDQDVSNSTAASNSASLWQEDRSCLKWLDSHPDKSVVYVSFGSVTVVSREALVEFWHGLVSSGRPFLWVIRPDMVEAGGETAPSELETAARERGCLVAWAPQEEVLAHPSVGCFLTHSGWNSTLESIVAGVPMICWPFFADQQVNSRFVGEVWKVGVDMKDLCGRSVVEGMVRKVMDGGEVGEELRKSAAEMSHMGRIAAEEGGSSYTNFQKLVDHIKSLSSQKYQGSSNK</sequence>
<protein>
    <recommendedName>
        <fullName evidence="4">Glycosyltransferase</fullName>
        <ecNumber evidence="4">2.4.1.-</ecNumber>
    </recommendedName>
</protein>
<dbReference type="Pfam" id="PF00201">
    <property type="entry name" value="UDPGT"/>
    <property type="match status" value="1"/>
</dbReference>
<evidence type="ECO:0000256" key="1">
    <source>
        <dbReference type="ARBA" id="ARBA00009995"/>
    </source>
</evidence>
<dbReference type="GO" id="GO:0080043">
    <property type="term" value="F:quercetin 3-O-glucosyltransferase activity"/>
    <property type="evidence" value="ECO:0007669"/>
    <property type="project" value="TreeGrafter"/>
</dbReference>
<dbReference type="PANTHER" id="PTHR11926:SF1392">
    <property type="entry name" value="GLYCOSYLTRANSFERASE"/>
    <property type="match status" value="1"/>
</dbReference>
<dbReference type="PANTHER" id="PTHR11926">
    <property type="entry name" value="GLUCOSYL/GLUCURONOSYL TRANSFERASES"/>
    <property type="match status" value="1"/>
</dbReference>
<comment type="caution">
    <text evidence="5">The sequence shown here is derived from an EMBL/GenBank/DDBJ whole genome shotgun (WGS) entry which is preliminary data.</text>
</comment>
<reference evidence="5" key="1">
    <citation type="journal article" date="2023" name="GigaByte">
        <title>Genome assembly of the bearded iris, Iris pallida Lam.</title>
        <authorList>
            <person name="Bruccoleri R.E."/>
            <person name="Oakeley E.J."/>
            <person name="Faust A.M.E."/>
            <person name="Altorfer M."/>
            <person name="Dessus-Babus S."/>
            <person name="Burckhardt D."/>
            <person name="Oertli M."/>
            <person name="Naumann U."/>
            <person name="Petersen F."/>
            <person name="Wong J."/>
        </authorList>
    </citation>
    <scope>NUCLEOTIDE SEQUENCE</scope>
    <source>
        <strain evidence="5">GSM-AAB239-AS_SAM_17_03QT</strain>
    </source>
</reference>
<comment type="similarity">
    <text evidence="1 3">Belongs to the UDP-glycosyltransferase family.</text>
</comment>
<dbReference type="SUPFAM" id="SSF53756">
    <property type="entry name" value="UDP-Glycosyltransferase/glycogen phosphorylase"/>
    <property type="match status" value="1"/>
</dbReference>
<dbReference type="Proteomes" id="UP001140949">
    <property type="component" value="Unassembled WGS sequence"/>
</dbReference>
<dbReference type="FunFam" id="3.40.50.2000:FF:000040">
    <property type="entry name" value="UDP-glycosyltransferase 76C1"/>
    <property type="match status" value="1"/>
</dbReference>
<evidence type="ECO:0000313" key="6">
    <source>
        <dbReference type="Proteomes" id="UP001140949"/>
    </source>
</evidence>
<dbReference type="InterPro" id="IPR035595">
    <property type="entry name" value="UDP_glycos_trans_CS"/>
</dbReference>
<accession>A0AAX6DTR5</accession>
<dbReference type="CDD" id="cd03784">
    <property type="entry name" value="GT1_Gtf-like"/>
    <property type="match status" value="1"/>
</dbReference>
<keyword evidence="2 3" id="KW-0808">Transferase</keyword>
<dbReference type="AlphaFoldDB" id="A0AAX6DTR5"/>
<evidence type="ECO:0000313" key="5">
    <source>
        <dbReference type="EMBL" id="KAJ6795190.1"/>
    </source>
</evidence>